<sequence length="408" mass="46062">MVLDDASPQADGFQSDNGSSDAFDRPADPNAPFAKFYPLKIREDLIYKPGLLSMYLTFFGKRNWERRFSEHLTERFENMKLGVQRNPTQEEFDCFVETTSRGLYQSRLGLPLGVAAGVAHSLYQVRGFKDNEGRMDLKVIADHFRASAKADPAFMRGFIVASSLKLFGWSVVGLTISSVYATFKSTTAMLADPRLERLREELREQKPEDIRKRRIERANTRYQEAQRTKQGMTQGAFAETQEQQGNRTESSGDSPTYYGTGTTDIRESIPIPSQPDRRIYSDQATTSAGKAGGSDFFDDDDASPTNPDYRIDDSSSSGVIGGNTWERIRQQNMSSNVQQQRPQQTYRAPQQPSQTSSDGIDSYSSEEGTRQRERELAQREFDRMIEAERKAGEDSPSTGQSRGWGSWR</sequence>
<feature type="region of interest" description="Disordered" evidence="1">
    <location>
        <begin position="209"/>
        <end position="408"/>
    </location>
</feature>
<evidence type="ECO:0000256" key="1">
    <source>
        <dbReference type="SAM" id="MobiDB-lite"/>
    </source>
</evidence>
<feature type="compositionally biased region" description="Polar residues" evidence="1">
    <location>
        <begin position="240"/>
        <end position="263"/>
    </location>
</feature>
<organism evidence="2 3">
    <name type="scientific">Paecilomyces lecythidis</name>
    <dbReference type="NCBI Taxonomy" id="3004212"/>
    <lineage>
        <taxon>Eukaryota</taxon>
        <taxon>Fungi</taxon>
        <taxon>Dikarya</taxon>
        <taxon>Ascomycota</taxon>
        <taxon>Pezizomycotina</taxon>
        <taxon>Eurotiomycetes</taxon>
        <taxon>Eurotiomycetidae</taxon>
        <taxon>Eurotiales</taxon>
        <taxon>Thermoascaceae</taxon>
        <taxon>Paecilomyces</taxon>
    </lineage>
</organism>
<feature type="compositionally biased region" description="Basic and acidic residues" evidence="1">
    <location>
        <begin position="209"/>
        <end position="227"/>
    </location>
</feature>
<accession>A0ABR3YE81</accession>
<protein>
    <recommendedName>
        <fullName evidence="4">Endo-1,3(4)-beta-glucanase</fullName>
    </recommendedName>
</protein>
<keyword evidence="3" id="KW-1185">Reference proteome</keyword>
<feature type="compositionally biased region" description="Basic and acidic residues" evidence="1">
    <location>
        <begin position="367"/>
        <end position="393"/>
    </location>
</feature>
<reference evidence="2 3" key="1">
    <citation type="journal article" date="2024" name="IMA Fungus">
        <title>IMA Genome - F19 : A genome assembly and annotation guide to empower mycologists, including annotated draft genome sequences of Ceratocystis pirilliformis, Diaporthe australafricana, Fusarium ophioides, Paecilomyces lecythidis, and Sporothrix stenoceras.</title>
        <authorList>
            <person name="Aylward J."/>
            <person name="Wilson A.M."/>
            <person name="Visagie C.M."/>
            <person name="Spraker J."/>
            <person name="Barnes I."/>
            <person name="Buitendag C."/>
            <person name="Ceriani C."/>
            <person name="Del Mar Angel L."/>
            <person name="du Plessis D."/>
            <person name="Fuchs T."/>
            <person name="Gasser K."/>
            <person name="Kramer D."/>
            <person name="Li W."/>
            <person name="Munsamy K."/>
            <person name="Piso A."/>
            <person name="Price J.L."/>
            <person name="Sonnekus B."/>
            <person name="Thomas C."/>
            <person name="van der Nest A."/>
            <person name="van Dijk A."/>
            <person name="van Heerden A."/>
            <person name="van Vuuren N."/>
            <person name="Yilmaz N."/>
            <person name="Duong T.A."/>
            <person name="van der Merwe N.A."/>
            <person name="Wingfield M.J."/>
            <person name="Wingfield B.D."/>
        </authorList>
    </citation>
    <scope>NUCLEOTIDE SEQUENCE [LARGE SCALE GENOMIC DNA]</scope>
    <source>
        <strain evidence="2 3">CMW 18167</strain>
    </source>
</reference>
<gene>
    <name evidence="2" type="ORF">Plec18167_000543</name>
</gene>
<feature type="compositionally biased region" description="Polar residues" evidence="1">
    <location>
        <begin position="330"/>
        <end position="366"/>
    </location>
</feature>
<evidence type="ECO:0008006" key="4">
    <source>
        <dbReference type="Google" id="ProtNLM"/>
    </source>
</evidence>
<dbReference type="Proteomes" id="UP001583193">
    <property type="component" value="Unassembled WGS sequence"/>
</dbReference>
<feature type="region of interest" description="Disordered" evidence="1">
    <location>
        <begin position="1"/>
        <end position="26"/>
    </location>
</feature>
<comment type="caution">
    <text evidence="2">The sequence shown here is derived from an EMBL/GenBank/DDBJ whole genome shotgun (WGS) entry which is preliminary data.</text>
</comment>
<proteinExistence type="predicted"/>
<name>A0ABR3YE81_9EURO</name>
<dbReference type="EMBL" id="JAVDPF010000001">
    <property type="protein sequence ID" value="KAL1886611.1"/>
    <property type="molecule type" value="Genomic_DNA"/>
</dbReference>
<feature type="compositionally biased region" description="Polar residues" evidence="1">
    <location>
        <begin position="395"/>
        <end position="408"/>
    </location>
</feature>
<evidence type="ECO:0000313" key="2">
    <source>
        <dbReference type="EMBL" id="KAL1886611.1"/>
    </source>
</evidence>
<evidence type="ECO:0000313" key="3">
    <source>
        <dbReference type="Proteomes" id="UP001583193"/>
    </source>
</evidence>